<dbReference type="Pfam" id="PF17963">
    <property type="entry name" value="Big_9"/>
    <property type="match status" value="1"/>
</dbReference>
<feature type="region of interest" description="Disordered" evidence="1">
    <location>
        <begin position="1168"/>
        <end position="1234"/>
    </location>
</feature>
<dbReference type="EMBL" id="RAVZ01000082">
    <property type="protein sequence ID" value="RKG88411.1"/>
    <property type="molecule type" value="Genomic_DNA"/>
</dbReference>
<reference evidence="3" key="1">
    <citation type="submission" date="2018-09" db="EMBL/GenBank/DDBJ databases">
        <authorList>
            <person name="Livingstone P.G."/>
            <person name="Whitworth D.E."/>
        </authorList>
    </citation>
    <scope>NUCLEOTIDE SEQUENCE [LARGE SCALE GENOMIC DNA]</scope>
    <source>
        <strain evidence="3">CA054A</strain>
    </source>
</reference>
<evidence type="ECO:0000313" key="2">
    <source>
        <dbReference type="EMBL" id="RKG88411.1"/>
    </source>
</evidence>
<dbReference type="InterPro" id="IPR013783">
    <property type="entry name" value="Ig-like_fold"/>
</dbReference>
<evidence type="ECO:0008006" key="4">
    <source>
        <dbReference type="Google" id="ProtNLM"/>
    </source>
</evidence>
<feature type="compositionally biased region" description="Low complexity" evidence="1">
    <location>
        <begin position="1192"/>
        <end position="1212"/>
    </location>
</feature>
<sequence length="1257" mass="130895">MVHSSVARLRPLLGVLVTLMLLSCRTSSVPEDDAPQPASSALPETSAPFDVSALMRQVHFAYRPDGAAWSGGHSNYGVKVATEGLTLTPFASPGAAPVGAAVKGAPLTLGVMRWQRGGQGPALKAIQPRLEQTGQLTVAREGFVERLHNAEEGVRQEWAFSKAPEGAGALVLTVPAKGLTHAGVTGTGLHFKDARTGLGFRFGHAAWVESSGRSTPLQAEYLAGAIQFRVPAAVLAASTFPATVTPVISPEFGMDQPVPAPQSASQSKPAVASNGSGHLVIWEDYRQGTAQLVGTRVSSTAVVQDVFGLLLGPTVSFLDNHAVASNGTDYLVVWRPTEDSELQALRVPSTGDLPATPPFIVLPQSSTTQRQPAVASNGTDYLVTLWGRSSTETRVLGTRVTGSGDVLDPAGFVISPNSQDITHQSVASNGTDYFVAWERTLNGQEGQLLGARVTNTGSVLDPEPITLATGAPSKRDPTVASNGTDYLVAWHDTVAVGEGRIFGTRVTSTGAVLDSSGFAISTAGKQPSVPAVASDGAGYLVVWSDNGSGSDLLYGTRVTSAGAVVDGGGQTLFAGPGSHNTPAVAFNGTNYFVAWERSRDIHGLRVTPARGVLDASGVVLSTSASTQTKPSVASNGTDYLLVWSDTGHGGESIVGVRVTATGDVLDPSGLAIAWASEAGGGLDPAVASNGTDYLVVWSNHREANSRVFGTRVTSAGEVLHPSGLRLSPEGGPYTYAPRLASNGTDYLVTFLQFLEEDFDFVLVGLRVSGQGEALDASELIIAQTPGTSPREPEVASNGKDYLVVWEDGRNSDADIYGSRVTSTGAVLEPAGIPISTARYDQKTPAVASNGTDYLVTWAGFSGRNIPHIQGARLTGTGTVLDPVGFVIATDRYQQFPSVTSLGSEYLVMWQDSVVNSPDSNIYGARVTGAGIVREPQGLPIATSTDKEGTPSVVFPGTGRTALVAYDHEDTSAPYWAHRTRGRLVTFNDNQPPTAVALSVSTLEDTALPLTLQGMDPEGQGLSYVIVSPPLHGKLSGSGSTPTYQPATHYSGPDSFTFRVSDGEWSSAPATVSIQVTNVNDAPSVPVLIAPEEQARLTQGLLTFRWGASSDADGDVLTYELEILQGGTRLRLYRTTETTWSVGRDEALPPGDYSWRVSAVDSKDASSAASLERGFSVTNEATPDGGPLDGGSDTDAGPGDAGVPDAGPASDAGSQPDPEPPAPDTSGCGCNPVAGSPPSALLLLTALGLLARWSRRRH</sequence>
<name>A0A3A8JD36_9BACT</name>
<protein>
    <recommendedName>
        <fullName evidence="4">Tandem-95 repeat protein</fullName>
    </recommendedName>
</protein>
<keyword evidence="3" id="KW-1185">Reference proteome</keyword>
<dbReference type="AlphaFoldDB" id="A0A3A8JD36"/>
<organism evidence="2 3">
    <name type="scientific">Corallococcus terminator</name>
    <dbReference type="NCBI Taxonomy" id="2316733"/>
    <lineage>
        <taxon>Bacteria</taxon>
        <taxon>Pseudomonadati</taxon>
        <taxon>Myxococcota</taxon>
        <taxon>Myxococcia</taxon>
        <taxon>Myxococcales</taxon>
        <taxon>Cystobacterineae</taxon>
        <taxon>Myxococcaceae</taxon>
        <taxon>Corallococcus</taxon>
    </lineage>
</organism>
<accession>A0A3A8JD36</accession>
<evidence type="ECO:0000256" key="1">
    <source>
        <dbReference type="SAM" id="MobiDB-lite"/>
    </source>
</evidence>
<dbReference type="Gene3D" id="2.60.40.10">
    <property type="entry name" value="Immunoglobulins"/>
    <property type="match status" value="1"/>
</dbReference>
<evidence type="ECO:0000313" key="3">
    <source>
        <dbReference type="Proteomes" id="UP000268094"/>
    </source>
</evidence>
<dbReference type="RefSeq" id="WP_120541199.1">
    <property type="nucleotide sequence ID" value="NZ_RAVZ01000082.1"/>
</dbReference>
<proteinExistence type="predicted"/>
<dbReference type="Proteomes" id="UP000268094">
    <property type="component" value="Unassembled WGS sequence"/>
</dbReference>
<comment type="caution">
    <text evidence="2">The sequence shown here is derived from an EMBL/GenBank/DDBJ whole genome shotgun (WGS) entry which is preliminary data.</text>
</comment>
<dbReference type="OrthoDB" id="5481789at2"/>
<gene>
    <name evidence="2" type="ORF">D7V88_14330</name>
</gene>